<dbReference type="SUPFAM" id="SSF52540">
    <property type="entry name" value="P-loop containing nucleoside triphosphate hydrolases"/>
    <property type="match status" value="1"/>
</dbReference>
<organism evidence="10 11">
    <name type="scientific">Eleutherodactylus coqui</name>
    <name type="common">Puerto Rican coqui</name>
    <dbReference type="NCBI Taxonomy" id="57060"/>
    <lineage>
        <taxon>Eukaryota</taxon>
        <taxon>Metazoa</taxon>
        <taxon>Chordata</taxon>
        <taxon>Craniata</taxon>
        <taxon>Vertebrata</taxon>
        <taxon>Euteleostomi</taxon>
        <taxon>Amphibia</taxon>
        <taxon>Batrachia</taxon>
        <taxon>Anura</taxon>
        <taxon>Neobatrachia</taxon>
        <taxon>Hyloidea</taxon>
        <taxon>Eleutherodactylidae</taxon>
        <taxon>Eleutherodactylinae</taxon>
        <taxon>Eleutherodactylus</taxon>
        <taxon>Eleutherodactylus</taxon>
    </lineage>
</organism>
<dbReference type="InterPro" id="IPR027417">
    <property type="entry name" value="P-loop_NTPase"/>
</dbReference>
<evidence type="ECO:0000259" key="9">
    <source>
        <dbReference type="Pfam" id="PF02463"/>
    </source>
</evidence>
<dbReference type="PIRSF" id="PIRSF005719">
    <property type="entry name" value="SMC"/>
    <property type="match status" value="1"/>
</dbReference>
<keyword evidence="7" id="KW-0131">Cell cycle</keyword>
<accession>A0A8J6FPT6</accession>
<name>A0A8J6FPT6_ELECQ</name>
<dbReference type="PANTHER" id="PTHR18937:SF147">
    <property type="entry name" value="STRUCTURAL MAINTENANCE OF CHROMOSOMES PROTEIN 1B"/>
    <property type="match status" value="1"/>
</dbReference>
<evidence type="ECO:0000256" key="5">
    <source>
        <dbReference type="ARBA" id="ARBA00023054"/>
    </source>
</evidence>
<dbReference type="GO" id="GO:0005634">
    <property type="term" value="C:nucleus"/>
    <property type="evidence" value="ECO:0007669"/>
    <property type="project" value="UniProtKB-SubCell"/>
</dbReference>
<evidence type="ECO:0000256" key="3">
    <source>
        <dbReference type="ARBA" id="ARBA00005597"/>
    </source>
</evidence>
<dbReference type="Proteomes" id="UP000770717">
    <property type="component" value="Unassembled WGS sequence"/>
</dbReference>
<dbReference type="GO" id="GO:0030893">
    <property type="term" value="C:meiotic cohesin complex"/>
    <property type="evidence" value="ECO:0007669"/>
    <property type="project" value="TreeGrafter"/>
</dbReference>
<feature type="domain" description="RecF/RecN/SMC N-terminal" evidence="9">
    <location>
        <begin position="4"/>
        <end position="1050"/>
    </location>
</feature>
<dbReference type="SUPFAM" id="SSF75553">
    <property type="entry name" value="Smc hinge domain"/>
    <property type="match status" value="1"/>
</dbReference>
<dbReference type="InterPro" id="IPR028468">
    <property type="entry name" value="Smc1_ABC"/>
</dbReference>
<dbReference type="OrthoDB" id="413649at2759"/>
<feature type="coiled-coil region" evidence="8">
    <location>
        <begin position="713"/>
        <end position="761"/>
    </location>
</feature>
<dbReference type="CDD" id="cd03275">
    <property type="entry name" value="ABC_SMC1_euk"/>
    <property type="match status" value="1"/>
</dbReference>
<feature type="coiled-coil region" evidence="8">
    <location>
        <begin position="542"/>
        <end position="569"/>
    </location>
</feature>
<evidence type="ECO:0000313" key="11">
    <source>
        <dbReference type="Proteomes" id="UP000770717"/>
    </source>
</evidence>
<dbReference type="AlphaFoldDB" id="A0A8J6FPT6"/>
<keyword evidence="11" id="KW-1185">Reference proteome</keyword>
<dbReference type="InterPro" id="IPR024704">
    <property type="entry name" value="SMC"/>
</dbReference>
<keyword evidence="5 8" id="KW-0175">Coiled coil</keyword>
<gene>
    <name evidence="10" type="ORF">GDO78_006570</name>
</gene>
<evidence type="ECO:0000256" key="8">
    <source>
        <dbReference type="SAM" id="Coils"/>
    </source>
</evidence>
<comment type="subcellular location">
    <subcellularLocation>
        <location evidence="2">Chromosome</location>
    </subcellularLocation>
    <subcellularLocation>
        <location evidence="1">Nucleus</location>
    </subcellularLocation>
</comment>
<feature type="coiled-coil region" evidence="8">
    <location>
        <begin position="449"/>
        <end position="490"/>
    </location>
</feature>
<dbReference type="Pfam" id="PF02463">
    <property type="entry name" value="SMC_N"/>
    <property type="match status" value="1"/>
</dbReference>
<dbReference type="FunFam" id="3.40.50.300:FF:000564">
    <property type="entry name" value="Structural maintenance of chromosomes 1A"/>
    <property type="match status" value="1"/>
</dbReference>
<proteinExistence type="inferred from homology"/>
<dbReference type="GO" id="GO:0007062">
    <property type="term" value="P:sister chromatid cohesion"/>
    <property type="evidence" value="ECO:0007669"/>
    <property type="project" value="InterPro"/>
</dbReference>
<evidence type="ECO:0000256" key="1">
    <source>
        <dbReference type="ARBA" id="ARBA00004123"/>
    </source>
</evidence>
<feature type="coiled-coil region" evidence="8">
    <location>
        <begin position="626"/>
        <end position="653"/>
    </location>
</feature>
<comment type="caution">
    <text evidence="10">The sequence shown here is derived from an EMBL/GenBank/DDBJ whole genome shotgun (WGS) entry which is preliminary data.</text>
</comment>
<dbReference type="EMBL" id="WNTK01000002">
    <property type="protein sequence ID" value="KAG9491266.1"/>
    <property type="molecule type" value="Genomic_DNA"/>
</dbReference>
<dbReference type="Gene3D" id="3.40.50.300">
    <property type="entry name" value="P-loop containing nucleotide triphosphate hydrolases"/>
    <property type="match status" value="2"/>
</dbReference>
<keyword evidence="6" id="KW-0539">Nucleus</keyword>
<dbReference type="SUPFAM" id="SSF57997">
    <property type="entry name" value="Tropomyosin"/>
    <property type="match status" value="1"/>
</dbReference>
<comment type="similarity">
    <text evidence="3">Belongs to the SMC family. SMC1 subfamily.</text>
</comment>
<protein>
    <recommendedName>
        <fullName evidence="9">RecF/RecN/SMC N-terminal domain-containing protein</fullName>
    </recommendedName>
</protein>
<evidence type="ECO:0000256" key="7">
    <source>
        <dbReference type="ARBA" id="ARBA00023306"/>
    </source>
</evidence>
<sequence length="1075" mass="124620">MGFLHLLILQDFKSWRGRQTIGPFKRFNCVIGPNGSGKSNLMDAISFVIGERTANLRVKSIRELIHGANVGRPVSSTASVHLIYCEENGEEKTFSRIIAGNSSDYRLNNEQVGRAEYVSHLETIGIIVKARNCLVFQGEVESIAMKKPKERTHLFEQISNSLEFAIPYEKLKKMMSQADEDAQFSYNKKKNAALERKEAKLEKEEADIYKKLQQQVRGSKVKLQLFQLYYNKNKLESLLRSLEEKQVDTNSQKEQLEHCESELKAAKKDLGRASRELQQIEKEIKIQEQSLNNLRPQYIKAKENTAHHIKKSESTNSSLQNNEKRCNKLEQQRVELEMEINAIQEAWREFERRVEEDRARRQVDVELEQSQLEQYSLLKDTARKKSAVLQQQLEKLQWEQKANEEKLTISQRRQKEIEGNKKCVDEQIEEYYRHVGKLEDYINGCSKTLEEHRSQEEQLVNEIQTGKERMSEVNEQLNSTVSELQNARMDYHEGSCQKRKEEMLQSMKRMYPDSVTVSQDGTLFLKSGVISGGSSDLRFKAKRWDEKEINELKEKKDGLMSELKELMKVRRKESNLKPLQALIQGTQTRLKYSQKELEVIKKKNLGNCFAERSKLESEFSNIATQIIVLKEELERRQGETEKLQEQMNKVEDKVFKHFCEENGMLNIRDYEEEYLKQHQETDKKRLEFENQKTRLEIQLEYSRGQVKKEAEKTAKLKETLHKEGEEITKLKKEEQRIRLTVEEVLSQQQQLKNQLMQKKAQVVDAQKFVDEVRKKLLSVNREVGKKQKETMVVESKIEEKKLERHNLLLDCKVQDLPINLLAGSLDDIMEIELESDSDSVPATADVYERERNMHIDYSDLPEDLRNLRTENEISAELMRMRQECIADENNLLKTAAPNLKAIERFQNASARLQETINVRPSKVSKVRFTKPLNRTAFLSPENPEEPYLDGIAYNCVAPGKRFMPMDNLSGGEKSVAALALVFAIHSFRPAPFFILDEVDAALDNSNIGKVTSYIREQSREQFQMVVISLKEAFYSKADALIGVCTEEELCSQVLTLDLTLYADDDDEEEASDTGS</sequence>
<dbReference type="PANTHER" id="PTHR18937">
    <property type="entry name" value="STRUCTURAL MAINTENANCE OF CHROMOSOMES SMC FAMILY MEMBER"/>
    <property type="match status" value="1"/>
</dbReference>
<dbReference type="GO" id="GO:0005524">
    <property type="term" value="F:ATP binding"/>
    <property type="evidence" value="ECO:0007669"/>
    <property type="project" value="InterPro"/>
</dbReference>
<dbReference type="GO" id="GO:0003677">
    <property type="term" value="F:DNA binding"/>
    <property type="evidence" value="ECO:0007669"/>
    <property type="project" value="TreeGrafter"/>
</dbReference>
<dbReference type="InterPro" id="IPR003395">
    <property type="entry name" value="RecF/RecN/SMC_N"/>
</dbReference>
<evidence type="ECO:0000256" key="4">
    <source>
        <dbReference type="ARBA" id="ARBA00022454"/>
    </source>
</evidence>
<keyword evidence="4" id="KW-0158">Chromosome</keyword>
<evidence type="ECO:0000256" key="2">
    <source>
        <dbReference type="ARBA" id="ARBA00004286"/>
    </source>
</evidence>
<reference evidence="10" key="1">
    <citation type="thesis" date="2020" institute="ProQuest LLC" country="789 East Eisenhower Parkway, Ann Arbor, MI, USA">
        <title>Comparative Genomics and Chromosome Evolution.</title>
        <authorList>
            <person name="Mudd A.B."/>
        </authorList>
    </citation>
    <scope>NUCLEOTIDE SEQUENCE</scope>
    <source>
        <strain evidence="10">HN-11 Male</strain>
        <tissue evidence="10">Kidney and liver</tissue>
    </source>
</reference>
<dbReference type="InterPro" id="IPR036277">
    <property type="entry name" value="SMC_hinge_sf"/>
</dbReference>
<evidence type="ECO:0000313" key="10">
    <source>
        <dbReference type="EMBL" id="KAG9491266.1"/>
    </source>
</evidence>
<dbReference type="GO" id="GO:0016887">
    <property type="term" value="F:ATP hydrolysis activity"/>
    <property type="evidence" value="ECO:0007669"/>
    <property type="project" value="InterPro"/>
</dbReference>
<feature type="coiled-coil region" evidence="8">
    <location>
        <begin position="187"/>
        <end position="353"/>
    </location>
</feature>
<evidence type="ECO:0000256" key="6">
    <source>
        <dbReference type="ARBA" id="ARBA00023242"/>
    </source>
</evidence>